<evidence type="ECO:0000256" key="1">
    <source>
        <dbReference type="SAM" id="SignalP"/>
    </source>
</evidence>
<organism evidence="2 3">
    <name type="scientific">Aquipseudomonas alcaligenes</name>
    <name type="common">Pseudomonas alcaligenes</name>
    <dbReference type="NCBI Taxonomy" id="43263"/>
    <lineage>
        <taxon>Bacteria</taxon>
        <taxon>Pseudomonadati</taxon>
        <taxon>Pseudomonadota</taxon>
        <taxon>Gammaproteobacteria</taxon>
        <taxon>Pseudomonadales</taxon>
        <taxon>Pseudomonadaceae</taxon>
        <taxon>Aquipseudomonas</taxon>
    </lineage>
</organism>
<dbReference type="RefSeq" id="WP_110683415.1">
    <property type="nucleotide sequence ID" value="NZ_QJRX01000008.1"/>
</dbReference>
<proteinExistence type="predicted"/>
<feature type="chain" id="PRO_5015938892" description="DUF2141 domain-containing protein" evidence="1">
    <location>
        <begin position="27"/>
        <end position="145"/>
    </location>
</feature>
<gene>
    <name evidence="2" type="ORF">DMO17_15680</name>
</gene>
<dbReference type="AlphaFoldDB" id="A0A2V4KJW3"/>
<comment type="caution">
    <text evidence="2">The sequence shown here is derived from an EMBL/GenBank/DDBJ whole genome shotgun (WGS) entry which is preliminary data.</text>
</comment>
<accession>A0A2V4KJW3</accession>
<evidence type="ECO:0000313" key="2">
    <source>
        <dbReference type="EMBL" id="PYC21895.1"/>
    </source>
</evidence>
<reference evidence="2 3" key="1">
    <citation type="submission" date="2018-06" db="EMBL/GenBank/DDBJ databases">
        <title>Pseudomonas diversity within urban Lake Michigan freshwaters.</title>
        <authorList>
            <person name="Batrich M."/>
            <person name="Hatzopoulos T."/>
            <person name="Putonti C."/>
        </authorList>
    </citation>
    <scope>NUCLEOTIDE SEQUENCE [LARGE SCALE GENOMIC DNA]</scope>
    <source>
        <strain evidence="2 3">MB-090714</strain>
    </source>
</reference>
<protein>
    <recommendedName>
        <fullName evidence="4">DUF2141 domain-containing protein</fullName>
    </recommendedName>
</protein>
<dbReference type="OrthoDB" id="9788332at2"/>
<dbReference type="Proteomes" id="UP000248146">
    <property type="component" value="Unassembled WGS sequence"/>
</dbReference>
<evidence type="ECO:0008006" key="4">
    <source>
        <dbReference type="Google" id="ProtNLM"/>
    </source>
</evidence>
<dbReference type="InterPro" id="IPR018673">
    <property type="entry name" value="DUF2141"/>
</dbReference>
<dbReference type="Pfam" id="PF09912">
    <property type="entry name" value="DUF2141"/>
    <property type="match status" value="1"/>
</dbReference>
<feature type="signal peptide" evidence="1">
    <location>
        <begin position="1"/>
        <end position="26"/>
    </location>
</feature>
<evidence type="ECO:0000313" key="3">
    <source>
        <dbReference type="Proteomes" id="UP000248146"/>
    </source>
</evidence>
<dbReference type="EMBL" id="QJRX01000008">
    <property type="protein sequence ID" value="PYC21895.1"/>
    <property type="molecule type" value="Genomic_DNA"/>
</dbReference>
<sequence length="145" mass="15823">MPQRFLQTVTWPCLAALLFVSSPVRAGDIVVRVEGIQASGTLYLALAPADRDDWGDRPLQQLQAETGELRLPDVPPGRYAVQLYQDSNGNGRLDLSPRGVPQEPVGFSGNPALVKGKPSPRACLFIHGEADSLVTLRLQAPRKRR</sequence>
<name>A0A2V4KJW3_AQUAC</name>
<keyword evidence="1" id="KW-0732">Signal</keyword>